<organism evidence="2 3">
    <name type="scientific">Neoroseomonas terrae</name>
    <dbReference type="NCBI Taxonomy" id="424799"/>
    <lineage>
        <taxon>Bacteria</taxon>
        <taxon>Pseudomonadati</taxon>
        <taxon>Pseudomonadota</taxon>
        <taxon>Alphaproteobacteria</taxon>
        <taxon>Acetobacterales</taxon>
        <taxon>Acetobacteraceae</taxon>
        <taxon>Neoroseomonas</taxon>
    </lineage>
</organism>
<name>A0ABS5EQI5_9PROT</name>
<evidence type="ECO:0000256" key="1">
    <source>
        <dbReference type="SAM" id="MobiDB-lite"/>
    </source>
</evidence>
<comment type="caution">
    <text evidence="2">The sequence shown here is derived from an EMBL/GenBank/DDBJ whole genome shotgun (WGS) entry which is preliminary data.</text>
</comment>
<evidence type="ECO:0000313" key="3">
    <source>
        <dbReference type="Proteomes" id="UP000698752"/>
    </source>
</evidence>
<keyword evidence="3" id="KW-1185">Reference proteome</keyword>
<accession>A0ABS5EQI5</accession>
<evidence type="ECO:0008006" key="4">
    <source>
        <dbReference type="Google" id="ProtNLM"/>
    </source>
</evidence>
<gene>
    <name evidence="2" type="ORF">GXW78_26795</name>
</gene>
<dbReference type="EMBL" id="JAAEDI010000045">
    <property type="protein sequence ID" value="MBR0653290.1"/>
    <property type="molecule type" value="Genomic_DNA"/>
</dbReference>
<feature type="region of interest" description="Disordered" evidence="1">
    <location>
        <begin position="798"/>
        <end position="820"/>
    </location>
</feature>
<dbReference type="RefSeq" id="WP_211871996.1">
    <property type="nucleotide sequence ID" value="NZ_JAAEDI010000045.1"/>
</dbReference>
<protein>
    <recommendedName>
        <fullName evidence="4">Phage protein</fullName>
    </recommendedName>
</protein>
<reference evidence="3" key="1">
    <citation type="journal article" date="2021" name="Syst. Appl. Microbiol.">
        <title>Roseomonas hellenica sp. nov., isolated from roots of wild-growing Alkanna tinctoria.</title>
        <authorList>
            <person name="Rat A."/>
            <person name="Naranjo H.D."/>
            <person name="Lebbe L."/>
            <person name="Cnockaert M."/>
            <person name="Krigas N."/>
            <person name="Grigoriadou K."/>
            <person name="Maloupa E."/>
            <person name="Willems A."/>
        </authorList>
    </citation>
    <scope>NUCLEOTIDE SEQUENCE [LARGE SCALE GENOMIC DNA]</scope>
    <source>
        <strain evidence="3">LMG 31159</strain>
    </source>
</reference>
<proteinExistence type="predicted"/>
<sequence>MSGNLTIAQCLTNAVAAGRLTQAGAEDAQRRLQERMERDGIEPGTAAARVAEEMALAAAAARRQAAQRIIAAESSVRIAGSHQRGFAAGVAALFARDVWGQLGGVGIEGRMRAVMGEAHSRFLAGLDAFRSRNLGLTRDLPGLRDLVREHYAAGSTGNQVARGAADAWRETEGFLTTRFNHAGGNLPPRANYFPQQWDHARVAADGQQAFTRWMRGEFDAGRLTIRSFETSERMQRDLAYGIIDDAWQRISTNGLSDLVPGQFQGSANLANRHNHARVFEWTSSDAWLGFNDRYGVGDAGIYDLLTGHISGRSREIAMMEVLGPNHGQMARMLIDTARQRGTTPFVARRLEAIWDQVSGAAHSPVSEWMATSMRGVRSWLSAAKLGSATLSAVTDFATIRQTAAWNGMHTTGVMRRYLSLLNPANADDRQLAVRLGLIADGWAQRASAGMRDQVEVGFSDLAGRVTDTVLRASGLSAHTQAGKWAFGMEMLGYLADNAGRTLDQLDPRLQRAFRSYGIDAAAWDRVRTAGLFEEDGARFIFPEQAVRALPADAPPADVAATRQAASRVLEMVQTETNFAVVEPGALERAMILGNYRAGTLAGEFIRSTMQFKTFPVSMMTRHLMRGAEAIRAGDRGRYMAATGVSLTVMGALAMQLKAVAQGKDPRDTTDPRFWGAAFMQGGGSGLFGDFLFSAVSRADRGFWMATFGGPTAGLVDDFARLTGGNIQGLAEQKNTNVGRELARFIQFNTPGSSLWYARLALDRLVWDQMQMHLDPDYPTRFRRMEDRARRDFGQEFFWRPGTSSPDRAPSIAAAIGGRPD</sequence>
<evidence type="ECO:0000313" key="2">
    <source>
        <dbReference type="EMBL" id="MBR0653290.1"/>
    </source>
</evidence>
<dbReference type="Proteomes" id="UP000698752">
    <property type="component" value="Unassembled WGS sequence"/>
</dbReference>